<reference evidence="2 3" key="1">
    <citation type="journal article" date="2015" name="Genome Announc.">
        <title>Expanding the biotechnology potential of lactobacilli through comparative genomics of 213 strains and associated genera.</title>
        <authorList>
            <person name="Sun Z."/>
            <person name="Harris H.M."/>
            <person name="McCann A."/>
            <person name="Guo C."/>
            <person name="Argimon S."/>
            <person name="Zhang W."/>
            <person name="Yang X."/>
            <person name="Jeffery I.B."/>
            <person name="Cooney J.C."/>
            <person name="Kagawa T.F."/>
            <person name="Liu W."/>
            <person name="Song Y."/>
            <person name="Salvetti E."/>
            <person name="Wrobel A."/>
            <person name="Rasinkangas P."/>
            <person name="Parkhill J."/>
            <person name="Rea M.C."/>
            <person name="O'Sullivan O."/>
            <person name="Ritari J."/>
            <person name="Douillard F.P."/>
            <person name="Paul Ross R."/>
            <person name="Yang R."/>
            <person name="Briner A.E."/>
            <person name="Felis G.E."/>
            <person name="de Vos W.M."/>
            <person name="Barrangou R."/>
            <person name="Klaenhammer T.R."/>
            <person name="Caufield P.W."/>
            <person name="Cui Y."/>
            <person name="Zhang H."/>
            <person name="O'Toole P.W."/>
        </authorList>
    </citation>
    <scope>NUCLEOTIDE SEQUENCE [LARGE SCALE GENOMIC DNA]</scope>
    <source>
        <strain evidence="2 3">DSM 19906</strain>
    </source>
</reference>
<feature type="chain" id="PRO_5006408441" evidence="1">
    <location>
        <begin position="28"/>
        <end position="142"/>
    </location>
</feature>
<dbReference type="EMBL" id="AZEB01000039">
    <property type="protein sequence ID" value="KRL20070.1"/>
    <property type="molecule type" value="Genomic_DNA"/>
</dbReference>
<name>A0A0R1NIG4_9LACO</name>
<sequence length="142" mass="16488">MKTKAIIATVLLTTGIGFGAVSTPVNAATWHKGMPKILQGKWKTKTWKPYKQFPNKGRAYLKISDYWFGYQPALPPVDPMAVQRIRYRRSGNIYHVIGRETNNAPKGGILQTFTIKVYNRQKLYFRFNQSRTPDINHVYYKY</sequence>
<gene>
    <name evidence="2" type="ORF">FC98_GL001901</name>
</gene>
<organism evidence="2 3">
    <name type="scientific">Lentilactobacillus kisonensis DSM 19906 = JCM 15041</name>
    <dbReference type="NCBI Taxonomy" id="1423766"/>
    <lineage>
        <taxon>Bacteria</taxon>
        <taxon>Bacillati</taxon>
        <taxon>Bacillota</taxon>
        <taxon>Bacilli</taxon>
        <taxon>Lactobacillales</taxon>
        <taxon>Lactobacillaceae</taxon>
        <taxon>Lentilactobacillus</taxon>
    </lineage>
</organism>
<comment type="caution">
    <text evidence="2">The sequence shown here is derived from an EMBL/GenBank/DDBJ whole genome shotgun (WGS) entry which is preliminary data.</text>
</comment>
<dbReference type="AlphaFoldDB" id="A0A0R1NIG4"/>
<dbReference type="PATRIC" id="fig|1423766.4.peg.1968"/>
<evidence type="ECO:0000313" key="3">
    <source>
        <dbReference type="Proteomes" id="UP000051439"/>
    </source>
</evidence>
<proteinExistence type="predicted"/>
<evidence type="ECO:0000313" key="2">
    <source>
        <dbReference type="EMBL" id="KRL20070.1"/>
    </source>
</evidence>
<evidence type="ECO:0000256" key="1">
    <source>
        <dbReference type="SAM" id="SignalP"/>
    </source>
</evidence>
<keyword evidence="1" id="KW-0732">Signal</keyword>
<keyword evidence="3" id="KW-1185">Reference proteome</keyword>
<feature type="signal peptide" evidence="1">
    <location>
        <begin position="1"/>
        <end position="27"/>
    </location>
</feature>
<dbReference type="RefSeq" id="WP_008857278.1">
    <property type="nucleotide sequence ID" value="NZ_AZEB01000039.1"/>
</dbReference>
<dbReference type="Proteomes" id="UP000051439">
    <property type="component" value="Unassembled WGS sequence"/>
</dbReference>
<accession>A0A0R1NIG4</accession>
<protein>
    <submittedName>
        <fullName evidence="2">Uncharacterized protein</fullName>
    </submittedName>
</protein>